<accession>A0A067LEE9</accession>
<dbReference type="OrthoDB" id="773033at2759"/>
<dbReference type="PANTHER" id="PTHR35111">
    <property type="entry name" value="F10A5.9-RELATED"/>
    <property type="match status" value="1"/>
</dbReference>
<evidence type="ECO:0000313" key="2">
    <source>
        <dbReference type="Proteomes" id="UP000027138"/>
    </source>
</evidence>
<sequence length="124" mass="13749">MEKDRSSEKMKTHHLCISTKLRSSKSKNCLSPMTLLQRFHKAVFRLMMVSALSKVNSSSSNNNSNSKIDCGSPVMKRYYYSADHHSEAVADCIEFIKKTTVAEEESGGRSSTAPELVMPAVSVT</sequence>
<dbReference type="Proteomes" id="UP000027138">
    <property type="component" value="Unassembled WGS sequence"/>
</dbReference>
<reference evidence="1 2" key="1">
    <citation type="journal article" date="2014" name="PLoS ONE">
        <title>Global Analysis of Gene Expression Profiles in Physic Nut (Jatropha curcas L.) Seedlings Exposed to Salt Stress.</title>
        <authorList>
            <person name="Zhang L."/>
            <person name="Zhang C."/>
            <person name="Wu P."/>
            <person name="Chen Y."/>
            <person name="Li M."/>
            <person name="Jiang H."/>
            <person name="Wu G."/>
        </authorList>
    </citation>
    <scope>NUCLEOTIDE SEQUENCE [LARGE SCALE GENOMIC DNA]</scope>
    <source>
        <strain evidence="2">cv. GZQX0401</strain>
        <tissue evidence="1">Young leaves</tissue>
    </source>
</reference>
<organism evidence="1 2">
    <name type="scientific">Jatropha curcas</name>
    <name type="common">Barbados nut</name>
    <dbReference type="NCBI Taxonomy" id="180498"/>
    <lineage>
        <taxon>Eukaryota</taxon>
        <taxon>Viridiplantae</taxon>
        <taxon>Streptophyta</taxon>
        <taxon>Embryophyta</taxon>
        <taxon>Tracheophyta</taxon>
        <taxon>Spermatophyta</taxon>
        <taxon>Magnoliopsida</taxon>
        <taxon>eudicotyledons</taxon>
        <taxon>Gunneridae</taxon>
        <taxon>Pentapetalae</taxon>
        <taxon>rosids</taxon>
        <taxon>fabids</taxon>
        <taxon>Malpighiales</taxon>
        <taxon>Euphorbiaceae</taxon>
        <taxon>Crotonoideae</taxon>
        <taxon>Jatropheae</taxon>
        <taxon>Jatropha</taxon>
    </lineage>
</organism>
<proteinExistence type="predicted"/>
<name>A0A067LEE9_JATCU</name>
<protein>
    <submittedName>
        <fullName evidence="1">Uncharacterized protein</fullName>
    </submittedName>
</protein>
<evidence type="ECO:0000313" key="1">
    <source>
        <dbReference type="EMBL" id="KDP46742.1"/>
    </source>
</evidence>
<dbReference type="AlphaFoldDB" id="A0A067LEE9"/>
<dbReference type="PANTHER" id="PTHR35111:SF1">
    <property type="entry name" value="OS04G0115900 PROTEIN"/>
    <property type="match status" value="1"/>
</dbReference>
<gene>
    <name evidence="1" type="ORF">JCGZ_06530</name>
</gene>
<dbReference type="EMBL" id="KK914209">
    <property type="protein sequence ID" value="KDP46742.1"/>
    <property type="molecule type" value="Genomic_DNA"/>
</dbReference>
<keyword evidence="2" id="KW-1185">Reference proteome</keyword>